<dbReference type="eggNOG" id="COG0805">
    <property type="taxonomic scope" value="Bacteria"/>
</dbReference>
<protein>
    <recommendedName>
        <fullName evidence="5">Sec-independent protein translocase protein TatC</fullName>
    </recommendedName>
</protein>
<comment type="function">
    <text evidence="5">Part of the twin-arginine translocation (Tat) system that transports large folded proteins containing a characteristic twin-arginine motif in their signal peptide across membranes.</text>
</comment>
<evidence type="ECO:0000256" key="5">
    <source>
        <dbReference type="HAMAP-Rule" id="MF_00902"/>
    </source>
</evidence>
<feature type="transmembrane region" description="Helical" evidence="5">
    <location>
        <begin position="152"/>
        <end position="178"/>
    </location>
</feature>
<feature type="transmembrane region" description="Helical" evidence="5">
    <location>
        <begin position="213"/>
        <end position="232"/>
    </location>
</feature>
<reference evidence="6" key="1">
    <citation type="submission" date="2009-10" db="EMBL/GenBank/DDBJ databases">
        <title>Complete sequence of Bacillus selenitireducens MLS10.</title>
        <authorList>
            <consortium name="US DOE Joint Genome Institute"/>
            <person name="Lucas S."/>
            <person name="Copeland A."/>
            <person name="Lapidus A."/>
            <person name="Glavina del Rio T."/>
            <person name="Dalin E."/>
            <person name="Tice H."/>
            <person name="Bruce D."/>
            <person name="Goodwin L."/>
            <person name="Pitluck S."/>
            <person name="Sims D."/>
            <person name="Brettin T."/>
            <person name="Detter J.C."/>
            <person name="Han C."/>
            <person name="Larimer F."/>
            <person name="Land M."/>
            <person name="Hauser L."/>
            <person name="Kyrpides N."/>
            <person name="Ovchinnikova G."/>
            <person name="Stolz J."/>
        </authorList>
    </citation>
    <scope>NUCLEOTIDE SEQUENCE [LARGE SCALE GENOMIC DNA]</scope>
    <source>
        <strain evidence="6">MLS10</strain>
    </source>
</reference>
<dbReference type="RefSeq" id="WP_013172996.1">
    <property type="nucleotide sequence ID" value="NC_014219.1"/>
</dbReference>
<evidence type="ECO:0000313" key="7">
    <source>
        <dbReference type="Proteomes" id="UP000000271"/>
    </source>
</evidence>
<dbReference type="GO" id="GO:0009977">
    <property type="term" value="F:proton motive force dependent protein transmembrane transporter activity"/>
    <property type="evidence" value="ECO:0007669"/>
    <property type="project" value="TreeGrafter"/>
</dbReference>
<feature type="transmembrane region" description="Helical" evidence="5">
    <location>
        <begin position="63"/>
        <end position="90"/>
    </location>
</feature>
<dbReference type="GO" id="GO:0043953">
    <property type="term" value="P:protein transport by the Tat complex"/>
    <property type="evidence" value="ECO:0007669"/>
    <property type="project" value="UniProtKB-UniRule"/>
</dbReference>
<keyword evidence="5" id="KW-1003">Cell membrane</keyword>
<dbReference type="PRINTS" id="PR01840">
    <property type="entry name" value="TATCFAMILY"/>
</dbReference>
<dbReference type="PANTHER" id="PTHR30371">
    <property type="entry name" value="SEC-INDEPENDENT PROTEIN TRANSLOCASE PROTEIN TATC"/>
    <property type="match status" value="1"/>
</dbReference>
<feature type="transmembrane region" description="Helical" evidence="5">
    <location>
        <begin position="21"/>
        <end position="43"/>
    </location>
</feature>
<keyword evidence="5" id="KW-0653">Protein transport</keyword>
<keyword evidence="5" id="KW-0811">Translocation</keyword>
<dbReference type="AlphaFoldDB" id="D6XUT8"/>
<name>D6XUT8_BACIE</name>
<dbReference type="Proteomes" id="UP000000271">
    <property type="component" value="Chromosome"/>
</dbReference>
<dbReference type="Pfam" id="PF00902">
    <property type="entry name" value="TatC"/>
    <property type="match status" value="1"/>
</dbReference>
<feature type="transmembrane region" description="Helical" evidence="5">
    <location>
        <begin position="190"/>
        <end position="207"/>
    </location>
</feature>
<dbReference type="GO" id="GO:0033281">
    <property type="term" value="C:TAT protein transport complex"/>
    <property type="evidence" value="ECO:0007669"/>
    <property type="project" value="UniProtKB-UniRule"/>
</dbReference>
<accession>D6XUT8</accession>
<keyword evidence="7" id="KW-1185">Reference proteome</keyword>
<dbReference type="NCBIfam" id="TIGR00945">
    <property type="entry name" value="tatC"/>
    <property type="match status" value="1"/>
</dbReference>
<dbReference type="GO" id="GO:0065002">
    <property type="term" value="P:intracellular protein transmembrane transport"/>
    <property type="evidence" value="ECO:0007669"/>
    <property type="project" value="TreeGrafter"/>
</dbReference>
<evidence type="ECO:0000256" key="3">
    <source>
        <dbReference type="ARBA" id="ARBA00022989"/>
    </source>
</evidence>
<evidence type="ECO:0000313" key="6">
    <source>
        <dbReference type="EMBL" id="ADH99574.1"/>
    </source>
</evidence>
<proteinExistence type="inferred from homology"/>
<dbReference type="STRING" id="439292.Bsel_2070"/>
<gene>
    <name evidence="5" type="primary">tatC</name>
    <name evidence="6" type="ordered locus">Bsel_2070</name>
</gene>
<comment type="subunit">
    <text evidence="5">Forms a complex with TatA.</text>
</comment>
<keyword evidence="2 5" id="KW-0812">Transmembrane</keyword>
<dbReference type="HOGENOM" id="CLU_031942_3_1_9"/>
<keyword evidence="5" id="KW-0813">Transport</keyword>
<dbReference type="InterPro" id="IPR002033">
    <property type="entry name" value="TatC"/>
</dbReference>
<dbReference type="EMBL" id="CP001791">
    <property type="protein sequence ID" value="ADH99574.1"/>
    <property type="molecule type" value="Genomic_DNA"/>
</dbReference>
<dbReference type="PANTHER" id="PTHR30371:SF4">
    <property type="entry name" value="SEC-INDEPENDENT PROTEIN TRANSLOCASE PROTEIN TATCD"/>
    <property type="match status" value="1"/>
</dbReference>
<comment type="similarity">
    <text evidence="5">Belongs to the TatC family.</text>
</comment>
<dbReference type="HAMAP" id="MF_00902">
    <property type="entry name" value="TatC"/>
    <property type="match status" value="1"/>
</dbReference>
<comment type="subcellular location">
    <subcellularLocation>
        <location evidence="5">Cell membrane</location>
        <topology evidence="5">Multi-pass membrane protein</topology>
    </subcellularLocation>
    <subcellularLocation>
        <location evidence="1">Membrane</location>
        <topology evidence="1">Multi-pass membrane protein</topology>
    </subcellularLocation>
</comment>
<keyword evidence="4 5" id="KW-0472">Membrane</keyword>
<sequence length="248" mass="28431">MADQDQSMNLLDHLDELRKRLMIVVGAFLIFFIGIFIFVRDIYDWFTKDLDMTLAVLGPLDIIIIYFMLAAVLALALTVPVLILQIWLFVKPALTPKEQKATIIYIPASFVLFAGGLAFGYFVVLPIVLSFLLDLGQGTFQTMFTADKYFQFVLRMTLPFSILFEMPLVVMFLTSIGVITPAGMRKNRKYAYFALIVLSVLISPPDFVSDVLVIVPLLFLYEISINMSVLVYRRKMKKEREREKELEN</sequence>
<organism evidence="6 7">
    <name type="scientific">Bacillus selenitireducens (strain ATCC 700615 / DSM 15326 / MLS10)</name>
    <dbReference type="NCBI Taxonomy" id="439292"/>
    <lineage>
        <taxon>Bacteria</taxon>
        <taxon>Bacillati</taxon>
        <taxon>Bacillota</taxon>
        <taxon>Bacilli</taxon>
        <taxon>Bacillales</taxon>
        <taxon>Bacillaceae</taxon>
        <taxon>Salisediminibacterium</taxon>
    </lineage>
</organism>
<evidence type="ECO:0000256" key="1">
    <source>
        <dbReference type="ARBA" id="ARBA00004141"/>
    </source>
</evidence>
<evidence type="ECO:0000256" key="4">
    <source>
        <dbReference type="ARBA" id="ARBA00023136"/>
    </source>
</evidence>
<keyword evidence="3 5" id="KW-1133">Transmembrane helix</keyword>
<dbReference type="KEGG" id="bse:Bsel_2070"/>
<feature type="transmembrane region" description="Helical" evidence="5">
    <location>
        <begin position="102"/>
        <end position="132"/>
    </location>
</feature>
<evidence type="ECO:0000256" key="2">
    <source>
        <dbReference type="ARBA" id="ARBA00022692"/>
    </source>
</evidence>